<organism evidence="1 2">
    <name type="scientific">Ruminococcus flavefaciens</name>
    <dbReference type="NCBI Taxonomy" id="1265"/>
    <lineage>
        <taxon>Bacteria</taxon>
        <taxon>Bacillati</taxon>
        <taxon>Bacillota</taxon>
        <taxon>Clostridia</taxon>
        <taxon>Eubacteriales</taxon>
        <taxon>Oscillospiraceae</taxon>
        <taxon>Ruminococcus</taxon>
    </lineage>
</organism>
<dbReference type="RefSeq" id="WP_072950450.1">
    <property type="nucleotide sequence ID" value="NZ_FRCT01000006.1"/>
</dbReference>
<dbReference type="OrthoDB" id="1823011at2"/>
<evidence type="ECO:0000313" key="1">
    <source>
        <dbReference type="EMBL" id="SHM53275.1"/>
    </source>
</evidence>
<dbReference type="AlphaFoldDB" id="A0A1M7JK17"/>
<proteinExistence type="predicted"/>
<protein>
    <submittedName>
        <fullName evidence="1">Uncharacterized protein</fullName>
    </submittedName>
</protein>
<dbReference type="EMBL" id="FRCT01000006">
    <property type="protein sequence ID" value="SHM53275.1"/>
    <property type="molecule type" value="Genomic_DNA"/>
</dbReference>
<dbReference type="Proteomes" id="UP000184394">
    <property type="component" value="Unassembled WGS sequence"/>
</dbReference>
<accession>A0A1M7JK17</accession>
<evidence type="ECO:0000313" key="2">
    <source>
        <dbReference type="Proteomes" id="UP000184394"/>
    </source>
</evidence>
<gene>
    <name evidence="1" type="ORF">SAMN04487860_10651</name>
</gene>
<reference evidence="1 2" key="1">
    <citation type="submission" date="2016-11" db="EMBL/GenBank/DDBJ databases">
        <authorList>
            <person name="Jaros S."/>
            <person name="Januszkiewicz K."/>
            <person name="Wedrychowicz H."/>
        </authorList>
    </citation>
    <scope>NUCLEOTIDE SEQUENCE [LARGE SCALE GENOMIC DNA]</scope>
    <source>
        <strain evidence="1 2">Y1</strain>
    </source>
</reference>
<name>A0A1M7JK17_RUMFL</name>
<sequence>MAFVPPVPLIRKKRIVRALMKANAYSEGSARRLDEIGLFNPYGFPLLTARMIKRKVISVTDDGRYYLNKG</sequence>